<sequence length="52" mass="5640">MLVVPHVGCRVRTKAKDTAQSPCFYTWNICGSRTSISALQSSPSPPMKAQTT</sequence>
<reference evidence="2" key="1">
    <citation type="journal article" date="2011" name="Nat. Commun.">
        <title>Effector diversification within compartments of the Leptosphaeria maculans genome affected by Repeat-Induced Point mutations.</title>
        <authorList>
            <person name="Rouxel T."/>
            <person name="Grandaubert J."/>
            <person name="Hane J.K."/>
            <person name="Hoede C."/>
            <person name="van de Wouw A.P."/>
            <person name="Couloux A."/>
            <person name="Dominguez V."/>
            <person name="Anthouard V."/>
            <person name="Bally P."/>
            <person name="Bourras S."/>
            <person name="Cozijnsen A.J."/>
            <person name="Ciuffetti L.M."/>
            <person name="Degrave A."/>
            <person name="Dilmaghani A."/>
            <person name="Duret L."/>
            <person name="Fudal I."/>
            <person name="Goodwin S.B."/>
            <person name="Gout L."/>
            <person name="Glaser N."/>
            <person name="Linglin J."/>
            <person name="Kema G.H.J."/>
            <person name="Lapalu N."/>
            <person name="Lawrence C.B."/>
            <person name="May K."/>
            <person name="Meyer M."/>
            <person name="Ollivier B."/>
            <person name="Poulain J."/>
            <person name="Schoch C.L."/>
            <person name="Simon A."/>
            <person name="Spatafora J.W."/>
            <person name="Stachowiak A."/>
            <person name="Turgeon B.G."/>
            <person name="Tyler B.M."/>
            <person name="Vincent D."/>
            <person name="Weissenbach J."/>
            <person name="Amselem J."/>
            <person name="Quesneville H."/>
            <person name="Oliver R.P."/>
            <person name="Wincker P."/>
            <person name="Balesdent M.-H."/>
            <person name="Howlett B.J."/>
        </authorList>
    </citation>
    <scope>NUCLEOTIDE SEQUENCE [LARGE SCALE GENOMIC DNA]</scope>
    <source>
        <strain evidence="2">JN3 / isolate v23.1.3 / race Av1-4-5-6-7-8</strain>
    </source>
</reference>
<dbReference type="HOGENOM" id="CLU_3087668_0_0_1"/>
<dbReference type="AlphaFoldDB" id="E4ZQQ1"/>
<dbReference type="GeneID" id="13283215"/>
<accession>E4ZQQ1</accession>
<proteinExistence type="predicted"/>
<evidence type="ECO:0000313" key="2">
    <source>
        <dbReference type="Proteomes" id="UP000002668"/>
    </source>
</evidence>
<gene>
    <name evidence="1" type="ORF">LEMA_uP037300.1</name>
</gene>
<protein>
    <submittedName>
        <fullName evidence="1">Predicted protein</fullName>
    </submittedName>
</protein>
<organism evidence="2">
    <name type="scientific">Leptosphaeria maculans (strain JN3 / isolate v23.1.3 / race Av1-4-5-6-7-8)</name>
    <name type="common">Blackleg fungus</name>
    <name type="synonym">Phoma lingam</name>
    <dbReference type="NCBI Taxonomy" id="985895"/>
    <lineage>
        <taxon>Eukaryota</taxon>
        <taxon>Fungi</taxon>
        <taxon>Dikarya</taxon>
        <taxon>Ascomycota</taxon>
        <taxon>Pezizomycotina</taxon>
        <taxon>Dothideomycetes</taxon>
        <taxon>Pleosporomycetidae</taxon>
        <taxon>Pleosporales</taxon>
        <taxon>Pleosporineae</taxon>
        <taxon>Leptosphaeriaceae</taxon>
        <taxon>Plenodomus</taxon>
        <taxon>Plenodomus lingam/Leptosphaeria maculans species complex</taxon>
    </lineage>
</organism>
<dbReference type="VEuPathDB" id="FungiDB:LEMA_uP037300.1"/>
<name>E4ZQQ1_LEPMJ</name>
<keyword evidence="2" id="KW-1185">Reference proteome</keyword>
<evidence type="ECO:0000313" key="1">
    <source>
        <dbReference type="EMBL" id="CBX94056.1"/>
    </source>
</evidence>
<dbReference type="Proteomes" id="UP000002668">
    <property type="component" value="Genome"/>
</dbReference>
<dbReference type="EMBL" id="FP929116">
    <property type="protein sequence ID" value="CBX94056.1"/>
    <property type="molecule type" value="Genomic_DNA"/>
</dbReference>
<dbReference type="InParanoid" id="E4ZQQ1"/>